<dbReference type="PANTHER" id="PTHR42852">
    <property type="entry name" value="THIOL:DISULFIDE INTERCHANGE PROTEIN DSBE"/>
    <property type="match status" value="1"/>
</dbReference>
<dbReference type="PROSITE" id="PS51352">
    <property type="entry name" value="THIOREDOXIN_2"/>
    <property type="match status" value="1"/>
</dbReference>
<dbReference type="GO" id="GO:0016209">
    <property type="term" value="F:antioxidant activity"/>
    <property type="evidence" value="ECO:0007669"/>
    <property type="project" value="InterPro"/>
</dbReference>
<dbReference type="RefSeq" id="WP_157993955.1">
    <property type="nucleotide sequence ID" value="NZ_AP019400.1"/>
</dbReference>
<evidence type="ECO:0000256" key="2">
    <source>
        <dbReference type="ARBA" id="ARBA00022748"/>
    </source>
</evidence>
<dbReference type="InterPro" id="IPR000866">
    <property type="entry name" value="AhpC/TSA"/>
</dbReference>
<dbReference type="PROSITE" id="PS00194">
    <property type="entry name" value="THIOREDOXIN_1"/>
    <property type="match status" value="1"/>
</dbReference>
<evidence type="ECO:0000256" key="5">
    <source>
        <dbReference type="ARBA" id="ARBA00023284"/>
    </source>
</evidence>
<organism evidence="7 8">
    <name type="scientific">Cohnella abietis</name>
    <dbReference type="NCBI Taxonomy" id="2507935"/>
    <lineage>
        <taxon>Bacteria</taxon>
        <taxon>Bacillati</taxon>
        <taxon>Bacillota</taxon>
        <taxon>Bacilli</taxon>
        <taxon>Bacillales</taxon>
        <taxon>Paenibacillaceae</taxon>
        <taxon>Cohnella</taxon>
    </lineage>
</organism>
<keyword evidence="3" id="KW-0812">Transmembrane</keyword>
<evidence type="ECO:0000256" key="3">
    <source>
        <dbReference type="ARBA" id="ARBA00022968"/>
    </source>
</evidence>
<dbReference type="KEGG" id="cohn:KCTCHS21_10310"/>
<keyword evidence="8" id="KW-1185">Reference proteome</keyword>
<evidence type="ECO:0000256" key="1">
    <source>
        <dbReference type="ARBA" id="ARBA00004196"/>
    </source>
</evidence>
<dbReference type="InterPro" id="IPR036249">
    <property type="entry name" value="Thioredoxin-like_sf"/>
</dbReference>
<dbReference type="GO" id="GO:0016491">
    <property type="term" value="F:oxidoreductase activity"/>
    <property type="evidence" value="ECO:0007669"/>
    <property type="project" value="InterPro"/>
</dbReference>
<sequence>MLRWRNWLILTAVVLLTGVVLFQQLNGKHGKAANSSLAATEESEGEIPERPEIGYTAPSFSLADIDGKIYDLKKLRGKPIILNFWASWCGPCKDEAPSFVKLNKEYGDRLQIIAINLTATDSVKSAQQFAQEYGFTFPVVFDTDGEVAARYEIRPIPSTIFIDSQGIITDGVLGALTWDDLQARASNLLQGSSS</sequence>
<dbReference type="GO" id="GO:0030313">
    <property type="term" value="C:cell envelope"/>
    <property type="evidence" value="ECO:0007669"/>
    <property type="project" value="UniProtKB-SubCell"/>
</dbReference>
<dbReference type="Pfam" id="PF00578">
    <property type="entry name" value="AhpC-TSA"/>
    <property type="match status" value="1"/>
</dbReference>
<dbReference type="PANTHER" id="PTHR42852:SF6">
    <property type="entry name" value="THIOL:DISULFIDE INTERCHANGE PROTEIN DSBE"/>
    <property type="match status" value="1"/>
</dbReference>
<gene>
    <name evidence="7" type="ORF">KCTCHS21_10310</name>
</gene>
<dbReference type="Proteomes" id="UP000289856">
    <property type="component" value="Chromosome"/>
</dbReference>
<evidence type="ECO:0000256" key="4">
    <source>
        <dbReference type="ARBA" id="ARBA00023157"/>
    </source>
</evidence>
<feature type="domain" description="Thioredoxin" evidence="6">
    <location>
        <begin position="51"/>
        <end position="190"/>
    </location>
</feature>
<dbReference type="GO" id="GO:0017004">
    <property type="term" value="P:cytochrome complex assembly"/>
    <property type="evidence" value="ECO:0007669"/>
    <property type="project" value="UniProtKB-KW"/>
</dbReference>
<keyword evidence="4" id="KW-1015">Disulfide bond</keyword>
<keyword evidence="3" id="KW-0735">Signal-anchor</keyword>
<dbReference type="InterPro" id="IPR017937">
    <property type="entry name" value="Thioredoxin_CS"/>
</dbReference>
<dbReference type="CDD" id="cd02966">
    <property type="entry name" value="TlpA_like_family"/>
    <property type="match status" value="1"/>
</dbReference>
<dbReference type="InterPro" id="IPR050553">
    <property type="entry name" value="Thioredoxin_ResA/DsbE_sf"/>
</dbReference>
<dbReference type="OrthoDB" id="25753at2"/>
<reference evidence="7 8" key="1">
    <citation type="submission" date="2019-01" db="EMBL/GenBank/DDBJ databases">
        <title>Complete genome sequence of Cohnella hallensis HS21 isolated from Korean fir (Abies koreana) rhizospheric soil.</title>
        <authorList>
            <person name="Jiang L."/>
            <person name="Kang S.W."/>
            <person name="Kim S."/>
            <person name="Jung J."/>
            <person name="Kim C.Y."/>
            <person name="Kim D.H."/>
            <person name="Kim S.W."/>
            <person name="Lee J."/>
        </authorList>
    </citation>
    <scope>NUCLEOTIDE SEQUENCE [LARGE SCALE GENOMIC DNA]</scope>
    <source>
        <strain evidence="7 8">HS21</strain>
    </source>
</reference>
<name>A0A3T1D0J7_9BACL</name>
<keyword evidence="2" id="KW-0201">Cytochrome c-type biogenesis</keyword>
<protein>
    <submittedName>
        <fullName evidence="7">Thiol:disulfide interchange protein</fullName>
    </submittedName>
</protein>
<dbReference type="AlphaFoldDB" id="A0A3T1D0J7"/>
<dbReference type="Gene3D" id="3.40.30.10">
    <property type="entry name" value="Glutaredoxin"/>
    <property type="match status" value="1"/>
</dbReference>
<evidence type="ECO:0000313" key="7">
    <source>
        <dbReference type="EMBL" id="BBI31632.1"/>
    </source>
</evidence>
<dbReference type="InterPro" id="IPR013766">
    <property type="entry name" value="Thioredoxin_domain"/>
</dbReference>
<proteinExistence type="predicted"/>
<keyword evidence="5" id="KW-0676">Redox-active center</keyword>
<evidence type="ECO:0000313" key="8">
    <source>
        <dbReference type="Proteomes" id="UP000289856"/>
    </source>
</evidence>
<dbReference type="SUPFAM" id="SSF52833">
    <property type="entry name" value="Thioredoxin-like"/>
    <property type="match status" value="1"/>
</dbReference>
<evidence type="ECO:0000259" key="6">
    <source>
        <dbReference type="PROSITE" id="PS51352"/>
    </source>
</evidence>
<comment type="subcellular location">
    <subcellularLocation>
        <location evidence="1">Cell envelope</location>
    </subcellularLocation>
</comment>
<dbReference type="EMBL" id="AP019400">
    <property type="protein sequence ID" value="BBI31632.1"/>
    <property type="molecule type" value="Genomic_DNA"/>
</dbReference>
<accession>A0A3T1D0J7</accession>